<dbReference type="InterPro" id="IPR033247">
    <property type="entry name" value="Transketolase_fam"/>
</dbReference>
<evidence type="ECO:0000313" key="3">
    <source>
        <dbReference type="EMBL" id="KAF7181450.1"/>
    </source>
</evidence>
<reference evidence="3" key="1">
    <citation type="submission" date="2020-06" db="EMBL/GenBank/DDBJ databases">
        <title>Draft genome sequences of strains closely related to Aspergillus parafelis and Aspergillus hiratsukae.</title>
        <authorList>
            <person name="Dos Santos R.A.C."/>
            <person name="Rivero-Menendez O."/>
            <person name="Steenwyk J.L."/>
            <person name="Mead M.E."/>
            <person name="Goldman G.H."/>
            <person name="Alastruey-Izquierdo A."/>
            <person name="Rokas A."/>
        </authorList>
    </citation>
    <scope>NUCLEOTIDE SEQUENCE</scope>
    <source>
        <strain evidence="3">CNM-CM7691</strain>
    </source>
</reference>
<feature type="region of interest" description="Disordered" evidence="1">
    <location>
        <begin position="360"/>
        <end position="393"/>
    </location>
</feature>
<gene>
    <name evidence="3" type="ORF">CNMCM7691_000668</name>
</gene>
<dbReference type="PANTHER" id="PTHR43522:SF6">
    <property type="entry name" value="TRANSKETOLASE-LIKE PYRIMIDINE-BINDING DOMAIN-CONTAINING PROTEIN-RELATED"/>
    <property type="match status" value="1"/>
</dbReference>
<dbReference type="PANTHER" id="PTHR43522">
    <property type="entry name" value="TRANSKETOLASE"/>
    <property type="match status" value="1"/>
</dbReference>
<evidence type="ECO:0000259" key="2">
    <source>
        <dbReference type="Pfam" id="PF00456"/>
    </source>
</evidence>
<dbReference type="SUPFAM" id="SSF52518">
    <property type="entry name" value="Thiamin diphosphate-binding fold (THDP-binding)"/>
    <property type="match status" value="1"/>
</dbReference>
<dbReference type="Proteomes" id="UP000641853">
    <property type="component" value="Unassembled WGS sequence"/>
</dbReference>
<feature type="domain" description="Transketolase N-terminal" evidence="2">
    <location>
        <begin position="52"/>
        <end position="136"/>
    </location>
</feature>
<organism evidence="3 4">
    <name type="scientific">Aspergillus felis</name>
    <dbReference type="NCBI Taxonomy" id="1287682"/>
    <lineage>
        <taxon>Eukaryota</taxon>
        <taxon>Fungi</taxon>
        <taxon>Dikarya</taxon>
        <taxon>Ascomycota</taxon>
        <taxon>Pezizomycotina</taxon>
        <taxon>Eurotiomycetes</taxon>
        <taxon>Eurotiomycetidae</taxon>
        <taxon>Eurotiales</taxon>
        <taxon>Aspergillaceae</taxon>
        <taxon>Aspergillus</taxon>
        <taxon>Aspergillus subgen. Fumigati</taxon>
    </lineage>
</organism>
<protein>
    <recommendedName>
        <fullName evidence="2">Transketolase N-terminal domain-containing protein</fullName>
    </recommendedName>
</protein>
<dbReference type="GO" id="GO:0005829">
    <property type="term" value="C:cytosol"/>
    <property type="evidence" value="ECO:0007669"/>
    <property type="project" value="TreeGrafter"/>
</dbReference>
<name>A0A8H6V865_9EURO</name>
<proteinExistence type="predicted"/>
<comment type="caution">
    <text evidence="3">The sequence shown here is derived from an EMBL/GenBank/DDBJ whole genome shotgun (WGS) entry which is preliminary data.</text>
</comment>
<dbReference type="InterPro" id="IPR029061">
    <property type="entry name" value="THDP-binding"/>
</dbReference>
<feature type="compositionally biased region" description="Low complexity" evidence="1">
    <location>
        <begin position="368"/>
        <end position="393"/>
    </location>
</feature>
<evidence type="ECO:0000256" key="1">
    <source>
        <dbReference type="SAM" id="MobiDB-lite"/>
    </source>
</evidence>
<feature type="domain" description="Transketolase N-terminal" evidence="2">
    <location>
        <begin position="196"/>
        <end position="299"/>
    </location>
</feature>
<dbReference type="GO" id="GO:0005634">
    <property type="term" value="C:nucleus"/>
    <property type="evidence" value="ECO:0007669"/>
    <property type="project" value="TreeGrafter"/>
</dbReference>
<dbReference type="AlphaFoldDB" id="A0A8H6V865"/>
<dbReference type="InterPro" id="IPR005474">
    <property type="entry name" value="Transketolase_N"/>
</dbReference>
<dbReference type="Pfam" id="PF00456">
    <property type="entry name" value="Transketolase_N"/>
    <property type="match status" value="2"/>
</dbReference>
<keyword evidence="4" id="KW-1185">Reference proteome</keyword>
<dbReference type="Gene3D" id="3.40.50.970">
    <property type="match status" value="3"/>
</dbReference>
<dbReference type="GO" id="GO:0004802">
    <property type="term" value="F:transketolase activity"/>
    <property type="evidence" value="ECO:0007669"/>
    <property type="project" value="TreeGrafter"/>
</dbReference>
<evidence type="ECO:0000313" key="4">
    <source>
        <dbReference type="Proteomes" id="UP000641853"/>
    </source>
</evidence>
<dbReference type="EMBL" id="JACBAG010001812">
    <property type="protein sequence ID" value="KAF7181450.1"/>
    <property type="molecule type" value="Genomic_DNA"/>
</dbReference>
<accession>A0A8H6V865</accession>
<dbReference type="GO" id="GO:0006098">
    <property type="term" value="P:pentose-phosphate shunt"/>
    <property type="evidence" value="ECO:0007669"/>
    <property type="project" value="TreeGrafter"/>
</dbReference>
<sequence>MTIASAPVNANGGRQSAMSLVKQLSKDQIWSCAHSACSLQIYASSLEMVILDFFNRDRFVLSNGHASLFQYCFLHLTGYKAMTFEQLKSYHSDRVDALCPGHPEIENEGIEVITGPLSQGVPNAVGLAMATKNLAALQPARVPGGIKPDLVHGHIKLNNLTVIYVNNPITCDGSVDLTNKEDINAKMRLWLGGDRRRRREKPTFINIRTVIGLDSYVAGTATAHGAAFGASNVAEMKIANGFNPDEFFVIGKTVRNFFHDLPARGEGYVREWNELVKRYAAEHPELGEEFQRRVHGELPANWKDLIPSSFPEKPTPSRVSSGLVFNPIAKKIASFMVGTADLTPSVNMSWPGKVDFQHVSSPISPLQTPTDMTSPSSAPPAASTATTLADTSTTESANTLLSRYVMEISR</sequence>